<keyword evidence="2" id="KW-0805">Transcription regulation</keyword>
<keyword evidence="1 5" id="KW-0597">Phosphoprotein</keyword>
<feature type="domain" description="HTH luxR-type" evidence="6">
    <location>
        <begin position="148"/>
        <end position="213"/>
    </location>
</feature>
<dbReference type="PROSITE" id="PS50043">
    <property type="entry name" value="HTH_LUXR_2"/>
    <property type="match status" value="1"/>
</dbReference>
<dbReference type="Pfam" id="PF00196">
    <property type="entry name" value="GerE"/>
    <property type="match status" value="1"/>
</dbReference>
<dbReference type="Pfam" id="PF00072">
    <property type="entry name" value="Response_reg"/>
    <property type="match status" value="1"/>
</dbReference>
<dbReference type="InterPro" id="IPR001789">
    <property type="entry name" value="Sig_transdc_resp-reg_receiver"/>
</dbReference>
<dbReference type="InterPro" id="IPR016032">
    <property type="entry name" value="Sig_transdc_resp-reg_C-effctor"/>
</dbReference>
<dbReference type="CDD" id="cd06170">
    <property type="entry name" value="LuxR_C_like"/>
    <property type="match status" value="1"/>
</dbReference>
<dbReference type="SUPFAM" id="SSF52172">
    <property type="entry name" value="CheY-like"/>
    <property type="match status" value="1"/>
</dbReference>
<dbReference type="RefSeq" id="WP_112259070.1">
    <property type="nucleotide sequence ID" value="NZ_QMIG01000016.1"/>
</dbReference>
<dbReference type="SMART" id="SM00421">
    <property type="entry name" value="HTH_LUXR"/>
    <property type="match status" value="1"/>
</dbReference>
<dbReference type="GO" id="GO:0003677">
    <property type="term" value="F:DNA binding"/>
    <property type="evidence" value="ECO:0007669"/>
    <property type="project" value="UniProtKB-KW"/>
</dbReference>
<evidence type="ECO:0000313" key="8">
    <source>
        <dbReference type="EMBL" id="RAW12388.1"/>
    </source>
</evidence>
<evidence type="ECO:0000256" key="1">
    <source>
        <dbReference type="ARBA" id="ARBA00022553"/>
    </source>
</evidence>
<dbReference type="InterPro" id="IPR000792">
    <property type="entry name" value="Tscrpt_reg_LuxR_C"/>
</dbReference>
<dbReference type="InterPro" id="IPR011006">
    <property type="entry name" value="CheY-like_superfamily"/>
</dbReference>
<evidence type="ECO:0000313" key="9">
    <source>
        <dbReference type="Proteomes" id="UP000250462"/>
    </source>
</evidence>
<dbReference type="PRINTS" id="PR00038">
    <property type="entry name" value="HTHLUXR"/>
</dbReference>
<dbReference type="InterPro" id="IPR039420">
    <property type="entry name" value="WalR-like"/>
</dbReference>
<dbReference type="Gene3D" id="3.40.50.2300">
    <property type="match status" value="1"/>
</dbReference>
<comment type="caution">
    <text evidence="8">The sequence shown here is derived from an EMBL/GenBank/DDBJ whole genome shotgun (WGS) entry which is preliminary data.</text>
</comment>
<evidence type="ECO:0000259" key="6">
    <source>
        <dbReference type="PROSITE" id="PS50043"/>
    </source>
</evidence>
<dbReference type="PANTHER" id="PTHR43214">
    <property type="entry name" value="TWO-COMPONENT RESPONSE REGULATOR"/>
    <property type="match status" value="1"/>
</dbReference>
<name>A0A329QP36_9ACTN</name>
<dbReference type="SMART" id="SM00448">
    <property type="entry name" value="REC"/>
    <property type="match status" value="1"/>
</dbReference>
<gene>
    <name evidence="8" type="ORF">DPM12_14555</name>
</gene>
<dbReference type="GO" id="GO:0000160">
    <property type="term" value="P:phosphorelay signal transduction system"/>
    <property type="evidence" value="ECO:0007669"/>
    <property type="project" value="InterPro"/>
</dbReference>
<sequence length="215" mass="22744">MIRVVIVDDEQLVRSGLEMILDAADDIEVAGEASDGAGAVDVARDLVPDVLLLDIRMPGVDGLTAAAELAALPNPPKVLILTTFDLDDYVHKALRAGATGFLLKDTPPRDLIAAVRTIQDGDALIAPSVTKRLLQQFASAASRDVDAAARRLDVLSERERAVLVAVARGMSNAEAGNALGMREATVKAHVSRILTKLDMANRVQAAILAHDAGWV</sequence>
<accession>A0A329QP36</accession>
<dbReference type="OrthoDB" id="154278at2"/>
<protein>
    <submittedName>
        <fullName evidence="8">DNA-binding response regulator</fullName>
    </submittedName>
</protein>
<evidence type="ECO:0000256" key="4">
    <source>
        <dbReference type="ARBA" id="ARBA00023163"/>
    </source>
</evidence>
<dbReference type="PANTHER" id="PTHR43214:SF24">
    <property type="entry name" value="TRANSCRIPTIONAL REGULATORY PROTEIN NARL-RELATED"/>
    <property type="match status" value="1"/>
</dbReference>
<dbReference type="EMBL" id="QMIG01000016">
    <property type="protein sequence ID" value="RAW12388.1"/>
    <property type="molecule type" value="Genomic_DNA"/>
</dbReference>
<dbReference type="InterPro" id="IPR058245">
    <property type="entry name" value="NreC/VraR/RcsB-like_REC"/>
</dbReference>
<evidence type="ECO:0000256" key="2">
    <source>
        <dbReference type="ARBA" id="ARBA00023015"/>
    </source>
</evidence>
<dbReference type="GO" id="GO:0006355">
    <property type="term" value="P:regulation of DNA-templated transcription"/>
    <property type="evidence" value="ECO:0007669"/>
    <property type="project" value="InterPro"/>
</dbReference>
<keyword evidence="4" id="KW-0804">Transcription</keyword>
<feature type="domain" description="Response regulatory" evidence="7">
    <location>
        <begin position="3"/>
        <end position="119"/>
    </location>
</feature>
<keyword evidence="3 8" id="KW-0238">DNA-binding</keyword>
<organism evidence="8 9">
    <name type="scientific">Phytoactinopolyspora halophila</name>
    <dbReference type="NCBI Taxonomy" id="1981511"/>
    <lineage>
        <taxon>Bacteria</taxon>
        <taxon>Bacillati</taxon>
        <taxon>Actinomycetota</taxon>
        <taxon>Actinomycetes</taxon>
        <taxon>Jiangellales</taxon>
        <taxon>Jiangellaceae</taxon>
        <taxon>Phytoactinopolyspora</taxon>
    </lineage>
</organism>
<keyword evidence="9" id="KW-1185">Reference proteome</keyword>
<feature type="modified residue" description="4-aspartylphosphate" evidence="5">
    <location>
        <position position="54"/>
    </location>
</feature>
<dbReference type="CDD" id="cd17535">
    <property type="entry name" value="REC_NarL-like"/>
    <property type="match status" value="1"/>
</dbReference>
<dbReference type="PROSITE" id="PS50110">
    <property type="entry name" value="RESPONSE_REGULATORY"/>
    <property type="match status" value="1"/>
</dbReference>
<dbReference type="AlphaFoldDB" id="A0A329QP36"/>
<reference evidence="8 9" key="1">
    <citation type="submission" date="2018-06" db="EMBL/GenBank/DDBJ databases">
        <title>Phytoactinopolyspora halophila sp. nov., a novel halophilic actinomycete isolated from a saline soil in China.</title>
        <authorList>
            <person name="Tang S.-K."/>
        </authorList>
    </citation>
    <scope>NUCLEOTIDE SEQUENCE [LARGE SCALE GENOMIC DNA]</scope>
    <source>
        <strain evidence="8 9">YIM 96934</strain>
    </source>
</reference>
<proteinExistence type="predicted"/>
<dbReference type="SUPFAM" id="SSF46894">
    <property type="entry name" value="C-terminal effector domain of the bipartite response regulators"/>
    <property type="match status" value="1"/>
</dbReference>
<dbReference type="Proteomes" id="UP000250462">
    <property type="component" value="Unassembled WGS sequence"/>
</dbReference>
<evidence type="ECO:0000259" key="7">
    <source>
        <dbReference type="PROSITE" id="PS50110"/>
    </source>
</evidence>
<evidence type="ECO:0000256" key="5">
    <source>
        <dbReference type="PROSITE-ProRule" id="PRU00169"/>
    </source>
</evidence>
<evidence type="ECO:0000256" key="3">
    <source>
        <dbReference type="ARBA" id="ARBA00023125"/>
    </source>
</evidence>